<dbReference type="Gene3D" id="1.20.1250.20">
    <property type="entry name" value="MFS general substrate transporter like domains"/>
    <property type="match status" value="1"/>
</dbReference>
<protein>
    <submittedName>
        <fullName evidence="6">Unnamed protein product</fullName>
    </submittedName>
</protein>
<evidence type="ECO:0000256" key="2">
    <source>
        <dbReference type="ARBA" id="ARBA00022692"/>
    </source>
</evidence>
<accession>A0A9W6WEX3</accession>
<feature type="transmembrane region" description="Helical" evidence="5">
    <location>
        <begin position="150"/>
        <end position="171"/>
    </location>
</feature>
<name>A0A9W6WEX3_9STRA</name>
<dbReference type="Pfam" id="PF07690">
    <property type="entry name" value="MFS_1"/>
    <property type="match status" value="1"/>
</dbReference>
<keyword evidence="4 5" id="KW-0472">Membrane</keyword>
<dbReference type="GO" id="GO:0022857">
    <property type="term" value="F:transmembrane transporter activity"/>
    <property type="evidence" value="ECO:0007669"/>
    <property type="project" value="InterPro"/>
</dbReference>
<evidence type="ECO:0000256" key="1">
    <source>
        <dbReference type="ARBA" id="ARBA00004141"/>
    </source>
</evidence>
<keyword evidence="3 5" id="KW-1133">Transmembrane helix</keyword>
<dbReference type="AlphaFoldDB" id="A0A9W6WEX3"/>
<feature type="transmembrane region" description="Helical" evidence="5">
    <location>
        <begin position="78"/>
        <end position="99"/>
    </location>
</feature>
<comment type="caution">
    <text evidence="6">The sequence shown here is derived from an EMBL/GenBank/DDBJ whole genome shotgun (WGS) entry which is preliminary data.</text>
</comment>
<evidence type="ECO:0000256" key="3">
    <source>
        <dbReference type="ARBA" id="ARBA00022989"/>
    </source>
</evidence>
<keyword evidence="2 5" id="KW-0812">Transmembrane</keyword>
<feature type="transmembrane region" description="Helical" evidence="5">
    <location>
        <begin position="218"/>
        <end position="244"/>
    </location>
</feature>
<keyword evidence="7" id="KW-1185">Reference proteome</keyword>
<gene>
    <name evidence="6" type="ORF">Plil01_000061000</name>
</gene>
<dbReference type="GO" id="GO:0016020">
    <property type="term" value="C:membrane"/>
    <property type="evidence" value="ECO:0007669"/>
    <property type="project" value="UniProtKB-SubCell"/>
</dbReference>
<proteinExistence type="predicted"/>
<sequence length="450" mass="49346">MSRVDLRRDVGSLTSGRACHSKISWFQSTSRHDIIESSSAFQSASERKMPSEDLITIYFVSYIPCAVIGSWIMDRRSLGFGVVFGGFLQAFGATLRYAACSLGPEGEAYLTLAGQTIASLAMPFMVNSPPLFSANWFPPSMRAVATNVTLNANALGTAVVYLMAPFIVLSTDDVPSWNLYVALVAVGSSVVAAFFFRSRPPSRKLNVEKEEKYEWKQWWTAFMCPGFWHTIIAFSLAECIINAWSALLDEFLGETPLTKPQIGVVGAVFIVSSLIGGQIVSQGVDKKRNHQEATLLCLFLTAISIMLFQLLSKLELQATLVSLLITGAVLGPIQPIVLELGVECAHPTSEATVAALQQLCGNFLSAIAVPLLSALQRRSLSTADQQPQHQNFYTSPEWVMVFMTIATSIVFYFYNGKYKRSAHESKIVLSRIDLDPVITVNTSTEEASFS</sequence>
<dbReference type="EMBL" id="BSXW01000017">
    <property type="protein sequence ID" value="GMF09730.1"/>
    <property type="molecule type" value="Genomic_DNA"/>
</dbReference>
<dbReference type="SUPFAM" id="SSF103473">
    <property type="entry name" value="MFS general substrate transporter"/>
    <property type="match status" value="1"/>
</dbReference>
<comment type="subcellular location">
    <subcellularLocation>
        <location evidence="1">Membrane</location>
        <topology evidence="1">Multi-pass membrane protein</topology>
    </subcellularLocation>
</comment>
<dbReference type="Proteomes" id="UP001165083">
    <property type="component" value="Unassembled WGS sequence"/>
</dbReference>
<evidence type="ECO:0000256" key="4">
    <source>
        <dbReference type="ARBA" id="ARBA00023136"/>
    </source>
</evidence>
<feature type="transmembrane region" description="Helical" evidence="5">
    <location>
        <begin position="177"/>
        <end position="197"/>
    </location>
</feature>
<evidence type="ECO:0000313" key="6">
    <source>
        <dbReference type="EMBL" id="GMF09730.1"/>
    </source>
</evidence>
<feature type="transmembrane region" description="Helical" evidence="5">
    <location>
        <begin position="264"/>
        <end position="281"/>
    </location>
</feature>
<feature type="transmembrane region" description="Helical" evidence="5">
    <location>
        <begin position="395"/>
        <end position="414"/>
    </location>
</feature>
<evidence type="ECO:0000313" key="7">
    <source>
        <dbReference type="Proteomes" id="UP001165083"/>
    </source>
</evidence>
<dbReference type="InterPro" id="IPR011701">
    <property type="entry name" value="MFS"/>
</dbReference>
<evidence type="ECO:0000256" key="5">
    <source>
        <dbReference type="SAM" id="Phobius"/>
    </source>
</evidence>
<dbReference type="InterPro" id="IPR049680">
    <property type="entry name" value="FLVCR1-2_SLC49-like"/>
</dbReference>
<organism evidence="6 7">
    <name type="scientific">Phytophthora lilii</name>
    <dbReference type="NCBI Taxonomy" id="2077276"/>
    <lineage>
        <taxon>Eukaryota</taxon>
        <taxon>Sar</taxon>
        <taxon>Stramenopiles</taxon>
        <taxon>Oomycota</taxon>
        <taxon>Peronosporomycetes</taxon>
        <taxon>Peronosporales</taxon>
        <taxon>Peronosporaceae</taxon>
        <taxon>Phytophthora</taxon>
    </lineage>
</organism>
<dbReference type="InterPro" id="IPR036259">
    <property type="entry name" value="MFS_trans_sf"/>
</dbReference>
<feature type="transmembrane region" description="Helical" evidence="5">
    <location>
        <begin position="54"/>
        <end position="72"/>
    </location>
</feature>
<feature type="transmembrane region" description="Helical" evidence="5">
    <location>
        <begin position="293"/>
        <end position="312"/>
    </location>
</feature>
<dbReference type="PANTHER" id="PTHR10924:SF6">
    <property type="entry name" value="SOLUTE CARRIER FAMILY 49 MEMBER A3"/>
    <property type="match status" value="1"/>
</dbReference>
<reference evidence="6" key="1">
    <citation type="submission" date="2023-04" db="EMBL/GenBank/DDBJ databases">
        <title>Phytophthora lilii NBRC 32176.</title>
        <authorList>
            <person name="Ichikawa N."/>
            <person name="Sato H."/>
            <person name="Tonouchi N."/>
        </authorList>
    </citation>
    <scope>NUCLEOTIDE SEQUENCE</scope>
    <source>
        <strain evidence="6">NBRC 32176</strain>
    </source>
</reference>
<dbReference type="PANTHER" id="PTHR10924">
    <property type="entry name" value="MAJOR FACILITATOR SUPERFAMILY PROTEIN-RELATED"/>
    <property type="match status" value="1"/>
</dbReference>
<dbReference type="OrthoDB" id="422206at2759"/>